<dbReference type="Gene3D" id="3.40.1190.20">
    <property type="match status" value="1"/>
</dbReference>
<dbReference type="InterPro" id="IPR011611">
    <property type="entry name" value="PfkB_dom"/>
</dbReference>
<keyword evidence="6 12" id="KW-0547">Nucleotide-binding</keyword>
<feature type="binding site" evidence="12">
    <location>
        <position position="287"/>
    </location>
    <ligand>
        <name>K(+)</name>
        <dbReference type="ChEBI" id="CHEBI:29103"/>
    </ligand>
</feature>
<comment type="caution">
    <text evidence="14">The sequence shown here is derived from an EMBL/GenBank/DDBJ whole genome shotgun (WGS) entry which is preliminary data.</text>
</comment>
<dbReference type="EC" id="2.7.1.15" evidence="2 12"/>
<dbReference type="GO" id="GO:0005524">
    <property type="term" value="F:ATP binding"/>
    <property type="evidence" value="ECO:0007669"/>
    <property type="project" value="UniProtKB-UniRule"/>
</dbReference>
<evidence type="ECO:0000313" key="14">
    <source>
        <dbReference type="EMBL" id="KKU56086.1"/>
    </source>
</evidence>
<comment type="pathway">
    <text evidence="12">Carbohydrate metabolism; D-ribose degradation; D-ribose 5-phosphate from beta-D-ribopyranose: step 2/2.</text>
</comment>
<dbReference type="PANTHER" id="PTHR10584">
    <property type="entry name" value="SUGAR KINASE"/>
    <property type="match status" value="1"/>
</dbReference>
<dbReference type="GO" id="GO:0005829">
    <property type="term" value="C:cytosol"/>
    <property type="evidence" value="ECO:0007669"/>
    <property type="project" value="TreeGrafter"/>
</dbReference>
<dbReference type="GO" id="GO:0004747">
    <property type="term" value="F:ribokinase activity"/>
    <property type="evidence" value="ECO:0007669"/>
    <property type="project" value="UniProtKB-UniRule"/>
</dbReference>
<comment type="similarity">
    <text evidence="1">Belongs to the carbohydrate kinase pfkB family.</text>
</comment>
<feature type="binding site" evidence="12">
    <location>
        <position position="254"/>
    </location>
    <ligand>
        <name>substrate</name>
    </ligand>
</feature>
<dbReference type="AlphaFoldDB" id="A0A0G1RG47"/>
<feature type="binding site" evidence="12">
    <location>
        <begin position="44"/>
        <end position="48"/>
    </location>
    <ligand>
        <name>substrate</name>
    </ligand>
</feature>
<feature type="active site" description="Proton acceptor" evidence="12">
    <location>
        <position position="254"/>
    </location>
</feature>
<reference evidence="14 15" key="1">
    <citation type="journal article" date="2015" name="Nature">
        <title>rRNA introns, odd ribosomes, and small enigmatic genomes across a large radiation of phyla.</title>
        <authorList>
            <person name="Brown C.T."/>
            <person name="Hug L.A."/>
            <person name="Thomas B.C."/>
            <person name="Sharon I."/>
            <person name="Castelle C.J."/>
            <person name="Singh A."/>
            <person name="Wilkins M.J."/>
            <person name="Williams K.H."/>
            <person name="Banfield J.F."/>
        </authorList>
    </citation>
    <scope>NUCLEOTIDE SEQUENCE [LARGE SCALE GENOMIC DNA]</scope>
</reference>
<dbReference type="PROSITE" id="PS00583">
    <property type="entry name" value="PFKB_KINASES_1"/>
    <property type="match status" value="1"/>
</dbReference>
<comment type="function">
    <text evidence="12">Catalyzes the phosphorylation of ribose at O-5 in a reaction requiring ATP and magnesium. The resulting D-ribose-5-phosphate can then be used either for sythesis of nucleotides, histidine, and tryptophan, or as a component of the pentose phosphate pathway.</text>
</comment>
<evidence type="ECO:0000256" key="5">
    <source>
        <dbReference type="ARBA" id="ARBA00022723"/>
    </source>
</evidence>
<dbReference type="InterPro" id="IPR011877">
    <property type="entry name" value="Ribokinase"/>
</dbReference>
<evidence type="ECO:0000256" key="1">
    <source>
        <dbReference type="ARBA" id="ARBA00005380"/>
    </source>
</evidence>
<feature type="binding site" evidence="12">
    <location>
        <begin position="16"/>
        <end position="18"/>
    </location>
    <ligand>
        <name>substrate</name>
    </ligand>
</feature>
<dbReference type="SUPFAM" id="SSF53613">
    <property type="entry name" value="Ribokinase-like"/>
    <property type="match status" value="1"/>
</dbReference>
<gene>
    <name evidence="12" type="primary">rbsK</name>
    <name evidence="14" type="ORF">UX78_C0012G0019</name>
</gene>
<evidence type="ECO:0000256" key="4">
    <source>
        <dbReference type="ARBA" id="ARBA00022679"/>
    </source>
</evidence>
<comment type="catalytic activity">
    <reaction evidence="12">
        <text>D-ribose + ATP = D-ribose 5-phosphate + ADP + H(+)</text>
        <dbReference type="Rhea" id="RHEA:13697"/>
        <dbReference type="ChEBI" id="CHEBI:15378"/>
        <dbReference type="ChEBI" id="CHEBI:30616"/>
        <dbReference type="ChEBI" id="CHEBI:47013"/>
        <dbReference type="ChEBI" id="CHEBI:78346"/>
        <dbReference type="ChEBI" id="CHEBI:456216"/>
        <dbReference type="EC" id="2.7.1.15"/>
    </reaction>
</comment>
<evidence type="ECO:0000256" key="7">
    <source>
        <dbReference type="ARBA" id="ARBA00022777"/>
    </source>
</evidence>
<dbReference type="PANTHER" id="PTHR10584:SF166">
    <property type="entry name" value="RIBOKINASE"/>
    <property type="match status" value="1"/>
</dbReference>
<accession>A0A0G1RG47</accession>
<keyword evidence="8 12" id="KW-0067">ATP-binding</keyword>
<keyword evidence="12" id="KW-0963">Cytoplasm</keyword>
<keyword evidence="9 12" id="KW-0460">Magnesium</keyword>
<feature type="binding site" evidence="12">
    <location>
        <position position="145"/>
    </location>
    <ligand>
        <name>substrate</name>
    </ligand>
</feature>
<feature type="binding site" evidence="12">
    <location>
        <position position="248"/>
    </location>
    <ligand>
        <name>K(+)</name>
        <dbReference type="ChEBI" id="CHEBI:29103"/>
    </ligand>
</feature>
<dbReference type="UniPathway" id="UPA00916">
    <property type="reaction ID" value="UER00889"/>
</dbReference>
<comment type="subcellular location">
    <subcellularLocation>
        <location evidence="12">Cytoplasm</location>
    </subcellularLocation>
</comment>
<dbReference type="Proteomes" id="UP000034607">
    <property type="component" value="Unassembled WGS sequence"/>
</dbReference>
<dbReference type="GO" id="GO:0046872">
    <property type="term" value="F:metal ion binding"/>
    <property type="evidence" value="ECO:0007669"/>
    <property type="project" value="UniProtKB-KW"/>
</dbReference>
<keyword evidence="10 12" id="KW-0630">Potassium</keyword>
<comment type="similarity">
    <text evidence="12">Belongs to the carbohydrate kinase PfkB family. Ribokinase subfamily.</text>
</comment>
<feature type="binding site" evidence="12">
    <location>
        <position position="284"/>
    </location>
    <ligand>
        <name>K(+)</name>
        <dbReference type="ChEBI" id="CHEBI:29103"/>
    </ligand>
</feature>
<dbReference type="EMBL" id="LCNM01000012">
    <property type="protein sequence ID" value="KKU56086.1"/>
    <property type="molecule type" value="Genomic_DNA"/>
</dbReference>
<feature type="binding site" evidence="12">
    <location>
        <begin position="253"/>
        <end position="254"/>
    </location>
    <ligand>
        <name>ATP</name>
        <dbReference type="ChEBI" id="CHEBI:30616"/>
    </ligand>
</feature>
<dbReference type="GO" id="GO:0019303">
    <property type="term" value="P:D-ribose catabolic process"/>
    <property type="evidence" value="ECO:0007669"/>
    <property type="project" value="UniProtKB-UniRule"/>
</dbReference>
<keyword evidence="11 12" id="KW-0119">Carbohydrate metabolism</keyword>
<dbReference type="PRINTS" id="PR00990">
    <property type="entry name" value="RIBOKINASE"/>
</dbReference>
<keyword evidence="5 12" id="KW-0479">Metal-binding</keyword>
<evidence type="ECO:0000256" key="8">
    <source>
        <dbReference type="ARBA" id="ARBA00022840"/>
    </source>
</evidence>
<evidence type="ECO:0000259" key="13">
    <source>
        <dbReference type="Pfam" id="PF00294"/>
    </source>
</evidence>
<dbReference type="Pfam" id="PF00294">
    <property type="entry name" value="PfkB"/>
    <property type="match status" value="1"/>
</dbReference>
<dbReference type="HAMAP" id="MF_01987">
    <property type="entry name" value="Ribokinase"/>
    <property type="match status" value="1"/>
</dbReference>
<name>A0A0G1RG47_9BACT</name>
<evidence type="ECO:0000256" key="2">
    <source>
        <dbReference type="ARBA" id="ARBA00012035"/>
    </source>
</evidence>
<evidence type="ECO:0000256" key="6">
    <source>
        <dbReference type="ARBA" id="ARBA00022741"/>
    </source>
</evidence>
<dbReference type="CDD" id="cd01174">
    <property type="entry name" value="ribokinase"/>
    <property type="match status" value="1"/>
</dbReference>
<comment type="subunit">
    <text evidence="12">Homodimer.</text>
</comment>
<feature type="binding site" evidence="12">
    <location>
        <position position="250"/>
    </location>
    <ligand>
        <name>K(+)</name>
        <dbReference type="ChEBI" id="CHEBI:29103"/>
    </ligand>
</feature>
<dbReference type="InterPro" id="IPR002139">
    <property type="entry name" value="Ribo/fructo_kinase"/>
</dbReference>
<evidence type="ECO:0000256" key="11">
    <source>
        <dbReference type="ARBA" id="ARBA00023277"/>
    </source>
</evidence>
<organism evidence="14 15">
    <name type="scientific">Candidatus Amesbacteria bacterium GW2011_GWA2_47_11</name>
    <dbReference type="NCBI Taxonomy" id="1618357"/>
    <lineage>
        <taxon>Bacteria</taxon>
        <taxon>Candidatus Amesiibacteriota</taxon>
    </lineage>
</organism>
<keyword evidence="7 12" id="KW-0418">Kinase</keyword>
<evidence type="ECO:0000313" key="15">
    <source>
        <dbReference type="Proteomes" id="UP000034607"/>
    </source>
</evidence>
<evidence type="ECO:0000256" key="9">
    <source>
        <dbReference type="ARBA" id="ARBA00022842"/>
    </source>
</evidence>
<evidence type="ECO:0000256" key="12">
    <source>
        <dbReference type="HAMAP-Rule" id="MF_01987"/>
    </source>
</evidence>
<dbReference type="InterPro" id="IPR002173">
    <property type="entry name" value="Carboh/pur_kinase_PfkB_CS"/>
</dbReference>
<feature type="binding site" evidence="12">
    <location>
        <position position="289"/>
    </location>
    <ligand>
        <name>K(+)</name>
        <dbReference type="ChEBI" id="CHEBI:29103"/>
    </ligand>
</feature>
<evidence type="ECO:0000256" key="3">
    <source>
        <dbReference type="ARBA" id="ARBA00016943"/>
    </source>
</evidence>
<comment type="cofactor">
    <cofactor evidence="12">
        <name>Mg(2+)</name>
        <dbReference type="ChEBI" id="CHEBI:18420"/>
    </cofactor>
    <text evidence="12">Requires a divalent cation, most likely magnesium in vivo, as an electrophilic catalyst to aid phosphoryl group transfer. It is the chelate of the metal and the nucleotide that is the actual substrate.</text>
</comment>
<dbReference type="InterPro" id="IPR029056">
    <property type="entry name" value="Ribokinase-like"/>
</dbReference>
<feature type="binding site" evidence="12">
    <location>
        <position position="189"/>
    </location>
    <ligand>
        <name>ATP</name>
        <dbReference type="ChEBI" id="CHEBI:30616"/>
    </ligand>
</feature>
<feature type="binding site" evidence="12">
    <location>
        <begin position="222"/>
        <end position="227"/>
    </location>
    <ligand>
        <name>ATP</name>
        <dbReference type="ChEBI" id="CHEBI:30616"/>
    </ligand>
</feature>
<protein>
    <recommendedName>
        <fullName evidence="3 12">Ribokinase</fullName>
        <shortName evidence="12">RK</shortName>
        <ecNumber evidence="2 12">2.7.1.15</ecNumber>
    </recommendedName>
</protein>
<feature type="domain" description="Carbohydrate kinase PfkB" evidence="13">
    <location>
        <begin position="8"/>
        <end position="292"/>
    </location>
</feature>
<sequence length="311" mass="33390">MKTAARSDVIVLGGLTMDLTYFVKQWPKVNEAVQASSYELCPGGKGFNQATAVKRSGGIVNFIGSIGNDNFSKQIIGNLKKEGINADGIINYKDIRTDLIGIIVDPSGTPGFIGIRQSTYQLTPNIIETKISLIKNAKVLLVNSEVRLETVIQALTIAKTSGLITVYNPAPPEKLPENIYKLIDYFTPNIWEARMISGMNNASASELATHFKNKGTGTALITTGRDGCVVASDRGLKSYMAFPINEVDETGAGDTFCGYFAYHLSKKEPLEECIRIASAAGALACTKVGGRSAPTASELKGFLAKNKGRLL</sequence>
<comment type="caution">
    <text evidence="12">Lacks conserved residue(s) required for the propagation of feature annotation.</text>
</comment>
<proteinExistence type="inferred from homology"/>
<evidence type="ECO:0000256" key="10">
    <source>
        <dbReference type="ARBA" id="ARBA00022958"/>
    </source>
</evidence>
<comment type="activity regulation">
    <text evidence="12">Activated by a monovalent cation that binds near, but not in, the active site. The most likely occupant of the site in vivo is potassium. Ion binding induces a conformational change that may alter substrate affinity.</text>
</comment>
<keyword evidence="4 12" id="KW-0808">Transferase</keyword>